<dbReference type="GO" id="GO:0005576">
    <property type="term" value="C:extracellular region"/>
    <property type="evidence" value="ECO:0007669"/>
    <property type="project" value="UniProtKB-SubCell"/>
</dbReference>
<dbReference type="Proteomes" id="UP000077701">
    <property type="component" value="Unassembled WGS sequence"/>
</dbReference>
<keyword evidence="5" id="KW-0964">Secreted</keyword>
<dbReference type="InterPro" id="IPR017853">
    <property type="entry name" value="GH"/>
</dbReference>
<dbReference type="PROSITE" id="PS51904">
    <property type="entry name" value="GLYCOSYL_HYDROL_F25_2"/>
    <property type="match status" value="1"/>
</dbReference>
<dbReference type="GO" id="GO:0031640">
    <property type="term" value="P:killing of cells of another organism"/>
    <property type="evidence" value="ECO:0007669"/>
    <property type="project" value="UniProtKB-KW"/>
</dbReference>
<evidence type="ECO:0000256" key="8">
    <source>
        <dbReference type="ARBA" id="ARBA00022801"/>
    </source>
</evidence>
<comment type="caution">
    <text evidence="12">The sequence shown here is derived from an EMBL/GenBank/DDBJ whole genome shotgun (WGS) entry which is preliminary data.</text>
</comment>
<dbReference type="EMBL" id="BDCX01000012">
    <property type="protein sequence ID" value="GAT69065.1"/>
    <property type="molecule type" value="Genomic_DNA"/>
</dbReference>
<accession>A0A161LN91</accession>
<dbReference type="Pfam" id="PF01183">
    <property type="entry name" value="Glyco_hydro_25"/>
    <property type="match status" value="1"/>
</dbReference>
<dbReference type="InterPro" id="IPR018077">
    <property type="entry name" value="Glyco_hydro_fam25_subgr"/>
</dbReference>
<dbReference type="GO" id="GO:0003796">
    <property type="term" value="F:lysozyme activity"/>
    <property type="evidence" value="ECO:0007669"/>
    <property type="project" value="UniProtKB-EC"/>
</dbReference>
<dbReference type="SUPFAM" id="SSF51445">
    <property type="entry name" value="(Trans)glycosidases"/>
    <property type="match status" value="1"/>
</dbReference>
<dbReference type="GO" id="GO:0016998">
    <property type="term" value="P:cell wall macromolecule catabolic process"/>
    <property type="evidence" value="ECO:0007669"/>
    <property type="project" value="InterPro"/>
</dbReference>
<dbReference type="SMART" id="SM00641">
    <property type="entry name" value="Glyco_25"/>
    <property type="match status" value="1"/>
</dbReference>
<evidence type="ECO:0000256" key="2">
    <source>
        <dbReference type="ARBA" id="ARBA00004613"/>
    </source>
</evidence>
<evidence type="ECO:0000256" key="5">
    <source>
        <dbReference type="ARBA" id="ARBA00022525"/>
    </source>
</evidence>
<reference evidence="13" key="2">
    <citation type="submission" date="2016-04" db="EMBL/GenBank/DDBJ databases">
        <title>Planomonospora sphaerica JCM9374 whole genome shotgun sequence.</title>
        <authorList>
            <person name="Suzuki T."/>
            <person name="Dohra H."/>
            <person name="Kodani S."/>
        </authorList>
    </citation>
    <scope>NUCLEOTIDE SEQUENCE [LARGE SCALE GENOMIC DNA]</scope>
    <source>
        <strain evidence="13">JCM 9374</strain>
    </source>
</reference>
<comment type="function">
    <text evidence="11">This enzyme has both lysozyme (acetylmuramidase) and diacetylmuramidase activities.</text>
</comment>
<evidence type="ECO:0000256" key="9">
    <source>
        <dbReference type="ARBA" id="ARBA00023157"/>
    </source>
</evidence>
<dbReference type="FunFam" id="3.20.20.80:FF:000060">
    <property type="entry name" value="Lysozyme M1"/>
    <property type="match status" value="1"/>
</dbReference>
<evidence type="ECO:0000256" key="7">
    <source>
        <dbReference type="ARBA" id="ARBA00022638"/>
    </source>
</evidence>
<evidence type="ECO:0000313" key="13">
    <source>
        <dbReference type="Proteomes" id="UP000077701"/>
    </source>
</evidence>
<dbReference type="InterPro" id="IPR002053">
    <property type="entry name" value="Glyco_hydro_25"/>
</dbReference>
<dbReference type="GO" id="GO:0009253">
    <property type="term" value="P:peptidoglycan catabolic process"/>
    <property type="evidence" value="ECO:0007669"/>
    <property type="project" value="InterPro"/>
</dbReference>
<keyword evidence="6" id="KW-0929">Antimicrobial</keyword>
<keyword evidence="9" id="KW-1015">Disulfide bond</keyword>
<keyword evidence="7" id="KW-0081">Bacteriolytic enzyme</keyword>
<evidence type="ECO:0000256" key="6">
    <source>
        <dbReference type="ARBA" id="ARBA00022529"/>
    </source>
</evidence>
<dbReference type="AlphaFoldDB" id="A0A161LN91"/>
<name>A0A161LN91_9ACTN</name>
<sequence length="400" mass="41797">MIISSAGEGMIHVKHRIAVIAVMAAGVLALETGQASALPSGSAPTHPSSLASVPFSASAPVLAGGSVLPDAPAPAGFSGLGSRRAPGVVGTDVSNWTGDIDWEAAAGAGAAFAFVHASEGVDYVSPRFAAQYGGAAEAGLLRGAYHFAQPHESGGAEQADFFVRNGGRWTSDGRTLPGVLDLEDNPYGKKNRLDNCYGLTPEQAVAWVGDFTRRYRQRTGKDAIIYTTTSWWRTCTGDSRAFGRNPLWLARWGTEPGELPAGWKRHTFWQSADRSGSLPGGQNSFNGTPSRLKALTRAPSKIRLTGAARGDTYTVTVANTGTEPVTALKLAGRMFGGQKFTKAGRGCRFSGTAVRCTITRLGPKTTARLTFTVTPAGPGGPKRGLRIAAGPVTLTLPAAR</sequence>
<dbReference type="GO" id="GO:0042742">
    <property type="term" value="P:defense response to bacterium"/>
    <property type="evidence" value="ECO:0007669"/>
    <property type="project" value="UniProtKB-KW"/>
</dbReference>
<keyword evidence="13" id="KW-1185">Reference proteome</keyword>
<evidence type="ECO:0000256" key="3">
    <source>
        <dbReference type="ARBA" id="ARBA00010646"/>
    </source>
</evidence>
<organism evidence="12 13">
    <name type="scientific">Planomonospora sphaerica</name>
    <dbReference type="NCBI Taxonomy" id="161355"/>
    <lineage>
        <taxon>Bacteria</taxon>
        <taxon>Bacillati</taxon>
        <taxon>Actinomycetota</taxon>
        <taxon>Actinomycetes</taxon>
        <taxon>Streptosporangiales</taxon>
        <taxon>Streptosporangiaceae</taxon>
        <taxon>Planomonospora</taxon>
    </lineage>
</organism>
<reference evidence="12 13" key="1">
    <citation type="journal article" date="2016" name="Genome Announc.">
        <title>Draft Genome Sequence of Planomonospora sphaerica JCM9374, a Rare Actinomycete.</title>
        <authorList>
            <person name="Dohra H."/>
            <person name="Suzuki T."/>
            <person name="Inoue Y."/>
            <person name="Kodani S."/>
        </authorList>
    </citation>
    <scope>NUCLEOTIDE SEQUENCE [LARGE SCALE GENOMIC DNA]</scope>
    <source>
        <strain evidence="12 13">JCM 9374</strain>
    </source>
</reference>
<dbReference type="STRING" id="161355.PS9374_04732"/>
<dbReference type="EC" id="3.2.1.17" evidence="4"/>
<evidence type="ECO:0000256" key="4">
    <source>
        <dbReference type="ARBA" id="ARBA00012732"/>
    </source>
</evidence>
<dbReference type="PANTHER" id="PTHR34135">
    <property type="entry name" value="LYSOZYME"/>
    <property type="match status" value="1"/>
</dbReference>
<comment type="catalytic activity">
    <reaction evidence="1">
        <text>Hydrolysis of (1-&gt;4)-beta-linkages between N-acetylmuramic acid and N-acetyl-D-glucosamine residues in a peptidoglycan and between N-acetyl-D-glucosamine residues in chitodextrins.</text>
        <dbReference type="EC" id="3.2.1.17"/>
    </reaction>
</comment>
<evidence type="ECO:0000256" key="1">
    <source>
        <dbReference type="ARBA" id="ARBA00000632"/>
    </source>
</evidence>
<gene>
    <name evidence="12" type="ORF">PS9374_04732</name>
</gene>
<dbReference type="GO" id="GO:0016052">
    <property type="term" value="P:carbohydrate catabolic process"/>
    <property type="evidence" value="ECO:0007669"/>
    <property type="project" value="TreeGrafter"/>
</dbReference>
<proteinExistence type="inferred from homology"/>
<dbReference type="PANTHER" id="PTHR34135:SF2">
    <property type="entry name" value="LYSOZYME"/>
    <property type="match status" value="1"/>
</dbReference>
<evidence type="ECO:0000256" key="10">
    <source>
        <dbReference type="ARBA" id="ARBA00023295"/>
    </source>
</evidence>
<evidence type="ECO:0000313" key="12">
    <source>
        <dbReference type="EMBL" id="GAT69065.1"/>
    </source>
</evidence>
<comment type="subcellular location">
    <subcellularLocation>
        <location evidence="2">Secreted</location>
    </subcellularLocation>
</comment>
<dbReference type="Gene3D" id="3.20.20.80">
    <property type="entry name" value="Glycosidases"/>
    <property type="match status" value="1"/>
</dbReference>
<keyword evidence="8" id="KW-0378">Hydrolase</keyword>
<keyword evidence="10" id="KW-0326">Glycosidase</keyword>
<comment type="similarity">
    <text evidence="3">Belongs to the glycosyl hydrolase 25 family.</text>
</comment>
<protein>
    <recommendedName>
        <fullName evidence="4">lysozyme</fullName>
        <ecNumber evidence="4">3.2.1.17</ecNumber>
    </recommendedName>
</protein>
<evidence type="ECO:0000256" key="11">
    <source>
        <dbReference type="ARBA" id="ARBA00055588"/>
    </source>
</evidence>